<proteinExistence type="predicted"/>
<accession>A0ACC0NV80</accession>
<reference evidence="1" key="1">
    <citation type="submission" date="2022-02" db="EMBL/GenBank/DDBJ databases">
        <title>Plant Genome Project.</title>
        <authorList>
            <person name="Zhang R.-G."/>
        </authorList>
    </citation>
    <scope>NUCLEOTIDE SEQUENCE</scope>
    <source>
        <strain evidence="1">AT1</strain>
    </source>
</reference>
<dbReference type="EMBL" id="CM046392">
    <property type="protein sequence ID" value="KAI8557210.1"/>
    <property type="molecule type" value="Genomic_DNA"/>
</dbReference>
<protein>
    <submittedName>
        <fullName evidence="1">Uncharacterized protein</fullName>
    </submittedName>
</protein>
<dbReference type="Proteomes" id="UP001062846">
    <property type="component" value="Chromosome 5"/>
</dbReference>
<gene>
    <name evidence="1" type="ORF">RHMOL_Rhmol05G0318800</name>
</gene>
<evidence type="ECO:0000313" key="2">
    <source>
        <dbReference type="Proteomes" id="UP001062846"/>
    </source>
</evidence>
<comment type="caution">
    <text evidence="1">The sequence shown here is derived from an EMBL/GenBank/DDBJ whole genome shotgun (WGS) entry which is preliminary data.</text>
</comment>
<sequence length="103" mass="11984">MQEVEKMSMMLSNQRVGIEEGPDTKLIPDCFALREAIAIDTFRLHKFMNGKYCSRFPNVDMELLGPAPYARAVQKIENEMDLANATQLVVERTYTNMWWRKPL</sequence>
<keyword evidence="2" id="KW-1185">Reference proteome</keyword>
<organism evidence="1 2">
    <name type="scientific">Rhododendron molle</name>
    <name type="common">Chinese azalea</name>
    <name type="synonym">Azalea mollis</name>
    <dbReference type="NCBI Taxonomy" id="49168"/>
    <lineage>
        <taxon>Eukaryota</taxon>
        <taxon>Viridiplantae</taxon>
        <taxon>Streptophyta</taxon>
        <taxon>Embryophyta</taxon>
        <taxon>Tracheophyta</taxon>
        <taxon>Spermatophyta</taxon>
        <taxon>Magnoliopsida</taxon>
        <taxon>eudicotyledons</taxon>
        <taxon>Gunneridae</taxon>
        <taxon>Pentapetalae</taxon>
        <taxon>asterids</taxon>
        <taxon>Ericales</taxon>
        <taxon>Ericaceae</taxon>
        <taxon>Ericoideae</taxon>
        <taxon>Rhodoreae</taxon>
        <taxon>Rhododendron</taxon>
    </lineage>
</organism>
<evidence type="ECO:0000313" key="1">
    <source>
        <dbReference type="EMBL" id="KAI8557210.1"/>
    </source>
</evidence>
<name>A0ACC0NV80_RHOML</name>